<keyword evidence="1" id="KW-1133">Transmembrane helix</keyword>
<accession>A0A0B4CR06</accession>
<gene>
    <name evidence="2" type="ORF">RM53_06560</name>
</gene>
<sequence length="88" mass="9740">MTDAAQIAITGSWVATGVGFGLWLYGWFGTKTPIKRQRLHDCGIALVFSAILVRVVTQDRPLGVFEWALFFIGPLFIAAALWRLARTS</sequence>
<dbReference type="RefSeq" id="WP_039245373.1">
    <property type="nucleotide sequence ID" value="NZ_JWSY01000009.1"/>
</dbReference>
<evidence type="ECO:0000313" key="2">
    <source>
        <dbReference type="EMBL" id="KIC58867.1"/>
    </source>
</evidence>
<evidence type="ECO:0000313" key="3">
    <source>
        <dbReference type="Proteomes" id="UP000031166"/>
    </source>
</evidence>
<reference evidence="2 3" key="1">
    <citation type="submission" date="2014-12" db="EMBL/GenBank/DDBJ databases">
        <title>Genome sequencing of Brevundimonas nasdae TPW30.</title>
        <authorList>
            <person name="Tan P.W."/>
            <person name="Chan K.-G."/>
        </authorList>
    </citation>
    <scope>NUCLEOTIDE SEQUENCE [LARGE SCALE GENOMIC DNA]</scope>
    <source>
        <strain evidence="2 3">TPW30</strain>
    </source>
</reference>
<dbReference type="STRING" id="172043.RM53_06560"/>
<feature type="transmembrane region" description="Helical" evidence="1">
    <location>
        <begin position="6"/>
        <end position="27"/>
    </location>
</feature>
<dbReference type="AlphaFoldDB" id="A0A0B4CR06"/>
<feature type="transmembrane region" description="Helical" evidence="1">
    <location>
        <begin position="62"/>
        <end position="82"/>
    </location>
</feature>
<dbReference type="Proteomes" id="UP000031166">
    <property type="component" value="Unassembled WGS sequence"/>
</dbReference>
<proteinExistence type="predicted"/>
<evidence type="ECO:0000256" key="1">
    <source>
        <dbReference type="SAM" id="Phobius"/>
    </source>
</evidence>
<keyword evidence="1" id="KW-0812">Transmembrane</keyword>
<protein>
    <submittedName>
        <fullName evidence="2">Uncharacterized protein</fullName>
    </submittedName>
</protein>
<feature type="transmembrane region" description="Helical" evidence="1">
    <location>
        <begin position="39"/>
        <end position="56"/>
    </location>
</feature>
<organism evidence="2 3">
    <name type="scientific">Brevundimonas nasdae</name>
    <dbReference type="NCBI Taxonomy" id="172043"/>
    <lineage>
        <taxon>Bacteria</taxon>
        <taxon>Pseudomonadati</taxon>
        <taxon>Pseudomonadota</taxon>
        <taxon>Alphaproteobacteria</taxon>
        <taxon>Caulobacterales</taxon>
        <taxon>Caulobacteraceae</taxon>
        <taxon>Brevundimonas</taxon>
    </lineage>
</organism>
<comment type="caution">
    <text evidence="2">The sequence shown here is derived from an EMBL/GenBank/DDBJ whole genome shotgun (WGS) entry which is preliminary data.</text>
</comment>
<dbReference type="EMBL" id="JWSY01000009">
    <property type="protein sequence ID" value="KIC58867.1"/>
    <property type="molecule type" value="Genomic_DNA"/>
</dbReference>
<name>A0A0B4CR06_9CAUL</name>
<keyword evidence="1" id="KW-0472">Membrane</keyword>